<keyword evidence="5" id="KW-1185">Reference proteome</keyword>
<dbReference type="EMBL" id="PYIX02000038">
    <property type="protein sequence ID" value="RFC82280.1"/>
    <property type="molecule type" value="Genomic_DNA"/>
</dbReference>
<evidence type="ECO:0000259" key="1">
    <source>
        <dbReference type="Pfam" id="PF14534"/>
    </source>
</evidence>
<dbReference type="SUPFAM" id="SSF54427">
    <property type="entry name" value="NTF2-like"/>
    <property type="match status" value="1"/>
</dbReference>
<sequence>MNYIEMVKKAEQDRFQALINQDYVAFQNFCDPALTYVHSSARVDTLQSYMDKLENQFYIYQTIDYKIENVVEYSDSLLVFGVFEASLLLQGAPMQLKNRTLSVWNKTTDAVKLFAYQPTPIK</sequence>
<reference evidence="2" key="1">
    <citation type="journal article" date="2014" name="Int. J. Syst. Evol. Microbiol.">
        <title>Complete genome of a new Firmicutes species belonging to the dominant human colonic microbiota ('Ruminococcus bicirculans') reveals two chromosomes and a selective capacity to utilize plant glucans.</title>
        <authorList>
            <consortium name="NISC Comparative Sequencing Program"/>
            <person name="Wegmann U."/>
            <person name="Louis P."/>
            <person name="Goesmann A."/>
            <person name="Henrissat B."/>
            <person name="Duncan S.H."/>
            <person name="Flint H.J."/>
        </authorList>
    </citation>
    <scope>NUCLEOTIDE SEQUENCE</scope>
    <source>
        <strain evidence="2">KCTC 62575</strain>
    </source>
</reference>
<dbReference type="OrthoDB" id="8912653at2"/>
<dbReference type="RefSeq" id="WP_107009611.1">
    <property type="nucleotide sequence ID" value="NZ_JBHRSF010000062.1"/>
</dbReference>
<evidence type="ECO:0000313" key="3">
    <source>
        <dbReference type="EMBL" id="RFC82280.1"/>
    </source>
</evidence>
<evidence type="ECO:0000313" key="4">
    <source>
        <dbReference type="Proteomes" id="UP000240957"/>
    </source>
</evidence>
<dbReference type="Gene3D" id="3.10.450.50">
    <property type="match status" value="1"/>
</dbReference>
<accession>A0A371YLF3</accession>
<dbReference type="Pfam" id="PF14534">
    <property type="entry name" value="DUF4440"/>
    <property type="match status" value="1"/>
</dbReference>
<reference evidence="2" key="4">
    <citation type="submission" date="2024-09" db="EMBL/GenBank/DDBJ databases">
        <authorList>
            <person name="Sun Q."/>
            <person name="Mori K."/>
        </authorList>
    </citation>
    <scope>NUCLEOTIDE SEQUENCE</scope>
    <source>
        <strain evidence="2">KCTC 62575</strain>
    </source>
</reference>
<evidence type="ECO:0000313" key="5">
    <source>
        <dbReference type="Proteomes" id="UP001595455"/>
    </source>
</evidence>
<proteinExistence type="predicted"/>
<dbReference type="InterPro" id="IPR032710">
    <property type="entry name" value="NTF2-like_dom_sf"/>
</dbReference>
<dbReference type="Proteomes" id="UP000240957">
    <property type="component" value="Unassembled WGS sequence"/>
</dbReference>
<reference evidence="5" key="3">
    <citation type="journal article" date="2019" name="Int. J. Syst. Evol. Microbiol.">
        <title>The Global Catalogue of Microorganisms (GCM) 10K type strain sequencing project: providing services to taxonomists for standard genome sequencing and annotation.</title>
        <authorList>
            <consortium name="The Broad Institute Genomics Platform"/>
            <consortium name="The Broad Institute Genome Sequencing Center for Infectious Disease"/>
            <person name="Wu L."/>
            <person name="Ma J."/>
        </authorList>
    </citation>
    <scope>NUCLEOTIDE SEQUENCE [LARGE SCALE GENOMIC DNA]</scope>
    <source>
        <strain evidence="5">KCTC 62575</strain>
    </source>
</reference>
<dbReference type="InterPro" id="IPR027843">
    <property type="entry name" value="DUF4440"/>
</dbReference>
<evidence type="ECO:0000313" key="2">
    <source>
        <dbReference type="EMBL" id="MFC2996303.1"/>
    </source>
</evidence>
<protein>
    <submittedName>
        <fullName evidence="3">Nuclear transport factor 2 family protein</fullName>
    </submittedName>
</protein>
<reference evidence="3 4" key="2">
    <citation type="submission" date="2018-08" db="EMBL/GenBank/DDBJ databases">
        <title>The draft genome of Acinetobacter sichuanensis strain WCHAc060041.</title>
        <authorList>
            <person name="Qin J."/>
            <person name="Feng Y."/>
            <person name="Zong Z."/>
        </authorList>
    </citation>
    <scope>NUCLEOTIDE SEQUENCE [LARGE SCALE GENOMIC DNA]</scope>
    <source>
        <strain evidence="3 4">WCHAc060041</strain>
    </source>
</reference>
<name>A0A371YLF3_9GAMM</name>
<feature type="domain" description="DUF4440" evidence="1">
    <location>
        <begin position="7"/>
        <end position="108"/>
    </location>
</feature>
<gene>
    <name evidence="2" type="ORF">ACFODO_13695</name>
    <name evidence="3" type="ORF">C9E89_017465</name>
</gene>
<dbReference type="EMBL" id="JBHRSF010000062">
    <property type="protein sequence ID" value="MFC2996303.1"/>
    <property type="molecule type" value="Genomic_DNA"/>
</dbReference>
<dbReference type="AlphaFoldDB" id="A0A371YLF3"/>
<comment type="caution">
    <text evidence="3">The sequence shown here is derived from an EMBL/GenBank/DDBJ whole genome shotgun (WGS) entry which is preliminary data.</text>
</comment>
<organism evidence="3 4">
    <name type="scientific">Acinetobacter sichuanensis</name>
    <dbReference type="NCBI Taxonomy" id="2136183"/>
    <lineage>
        <taxon>Bacteria</taxon>
        <taxon>Pseudomonadati</taxon>
        <taxon>Pseudomonadota</taxon>
        <taxon>Gammaproteobacteria</taxon>
        <taxon>Moraxellales</taxon>
        <taxon>Moraxellaceae</taxon>
        <taxon>Acinetobacter</taxon>
    </lineage>
</organism>
<dbReference type="Proteomes" id="UP001595455">
    <property type="component" value="Unassembled WGS sequence"/>
</dbReference>